<evidence type="ECO:0000313" key="1">
    <source>
        <dbReference type="EMBL" id="MFI9103168.1"/>
    </source>
</evidence>
<dbReference type="EMBL" id="JBITYG010000006">
    <property type="protein sequence ID" value="MFI9103168.1"/>
    <property type="molecule type" value="Genomic_DNA"/>
</dbReference>
<organism evidence="1 2">
    <name type="scientific">Streptomyces fildesensis</name>
    <dbReference type="NCBI Taxonomy" id="375757"/>
    <lineage>
        <taxon>Bacteria</taxon>
        <taxon>Bacillati</taxon>
        <taxon>Actinomycetota</taxon>
        <taxon>Actinomycetes</taxon>
        <taxon>Kitasatosporales</taxon>
        <taxon>Streptomycetaceae</taxon>
        <taxon>Streptomyces</taxon>
    </lineage>
</organism>
<evidence type="ECO:0000313" key="2">
    <source>
        <dbReference type="Proteomes" id="UP001614394"/>
    </source>
</evidence>
<dbReference type="Proteomes" id="UP001614394">
    <property type="component" value="Unassembled WGS sequence"/>
</dbReference>
<dbReference type="Gene3D" id="3.10.490.10">
    <property type="entry name" value="Gamma-glutamyl cyclotransferase-like"/>
    <property type="match status" value="1"/>
</dbReference>
<gene>
    <name evidence="1" type="ORF">ACIGXA_21865</name>
</gene>
<keyword evidence="2" id="KW-1185">Reference proteome</keyword>
<reference evidence="1 2" key="1">
    <citation type="submission" date="2024-10" db="EMBL/GenBank/DDBJ databases">
        <title>The Natural Products Discovery Center: Release of the First 8490 Sequenced Strains for Exploring Actinobacteria Biosynthetic Diversity.</title>
        <authorList>
            <person name="Kalkreuter E."/>
            <person name="Kautsar S.A."/>
            <person name="Yang D."/>
            <person name="Bader C.D."/>
            <person name="Teijaro C.N."/>
            <person name="Fluegel L."/>
            <person name="Davis C.M."/>
            <person name="Simpson J.R."/>
            <person name="Lauterbach L."/>
            <person name="Steele A.D."/>
            <person name="Gui C."/>
            <person name="Meng S."/>
            <person name="Li G."/>
            <person name="Viehrig K."/>
            <person name="Ye F."/>
            <person name="Su P."/>
            <person name="Kiefer A.F."/>
            <person name="Nichols A."/>
            <person name="Cepeda A.J."/>
            <person name="Yan W."/>
            <person name="Fan B."/>
            <person name="Jiang Y."/>
            <person name="Adhikari A."/>
            <person name="Zheng C.-J."/>
            <person name="Schuster L."/>
            <person name="Cowan T.M."/>
            <person name="Smanski M.J."/>
            <person name="Chevrette M.G."/>
            <person name="De Carvalho L.P.S."/>
            <person name="Shen B."/>
        </authorList>
    </citation>
    <scope>NUCLEOTIDE SEQUENCE [LARGE SCALE GENOMIC DNA]</scope>
    <source>
        <strain evidence="1 2">NPDC053399</strain>
    </source>
</reference>
<comment type="caution">
    <text evidence="1">The sequence shown here is derived from an EMBL/GenBank/DDBJ whole genome shotgun (WGS) entry which is preliminary data.</text>
</comment>
<proteinExistence type="predicted"/>
<dbReference type="RefSeq" id="WP_399651789.1">
    <property type="nucleotide sequence ID" value="NZ_JBITYG010000006.1"/>
</dbReference>
<name>A0ABW8C9S4_9ACTN</name>
<accession>A0ABW8C9S4</accession>
<sequence length="220" mass="23808">MTTARRVQPVRPEGTAPAQVWYAAYGSNMHMNRLMYYLGGGQPPGASRNYPGCRDSRPPVLSVPVELRGALYFATESPVWSGGRAFYDPYATGRLYARAHLVTVEQFSDIAAQEMYREPGTDLDLTEVLRGGMAALGRGPYETLVCPGSLDGIPLLTFTAPWTVGEAEWLAPAPAYLRHLARGLLEAGAWDVPAVSAYLQACPGAAGHWSAHQIADLLTQ</sequence>
<protein>
    <submittedName>
        <fullName evidence="1">Histone deacetylase</fullName>
    </submittedName>
</protein>